<feature type="domain" description="MacB-like periplasmic core" evidence="9">
    <location>
        <begin position="18"/>
        <end position="219"/>
    </location>
</feature>
<feature type="transmembrane region" description="Helical" evidence="7">
    <location>
        <begin position="298"/>
        <end position="319"/>
    </location>
</feature>
<dbReference type="Pfam" id="PF12704">
    <property type="entry name" value="MacB_PCD"/>
    <property type="match status" value="1"/>
</dbReference>
<dbReference type="InterPro" id="IPR050250">
    <property type="entry name" value="Macrolide_Exporter_MacB"/>
</dbReference>
<evidence type="ECO:0000256" key="2">
    <source>
        <dbReference type="ARBA" id="ARBA00022475"/>
    </source>
</evidence>
<feature type="transmembrane region" description="Helical" evidence="7">
    <location>
        <begin position="250"/>
        <end position="277"/>
    </location>
</feature>
<reference evidence="10 11" key="1">
    <citation type="submission" date="2023-07" db="EMBL/GenBank/DDBJ databases">
        <title>The novel representative of Negativicutes class, Anaeroselena agilis gen. nov. sp. nov.</title>
        <authorList>
            <person name="Prokofeva M.I."/>
            <person name="Elcheninov A.G."/>
            <person name="Klyukina A."/>
            <person name="Kublanov I.V."/>
            <person name="Frolov E.N."/>
            <person name="Podosokorskaya O.A."/>
        </authorList>
    </citation>
    <scope>NUCLEOTIDE SEQUENCE [LARGE SCALE GENOMIC DNA]</scope>
    <source>
        <strain evidence="10 11">4137-cl</strain>
    </source>
</reference>
<dbReference type="PANTHER" id="PTHR30572:SF4">
    <property type="entry name" value="ABC TRANSPORTER PERMEASE YTRF"/>
    <property type="match status" value="1"/>
</dbReference>
<dbReference type="InterPro" id="IPR003838">
    <property type="entry name" value="ABC3_permease_C"/>
</dbReference>
<evidence type="ECO:0000313" key="11">
    <source>
        <dbReference type="Proteomes" id="UP001254848"/>
    </source>
</evidence>
<keyword evidence="5 7" id="KW-0472">Membrane</keyword>
<name>A0ABU3NTJ2_9FIRM</name>
<dbReference type="EMBL" id="JAUOZS010000001">
    <property type="protein sequence ID" value="MDT8900127.1"/>
    <property type="molecule type" value="Genomic_DNA"/>
</dbReference>
<dbReference type="Proteomes" id="UP001254848">
    <property type="component" value="Unassembled WGS sequence"/>
</dbReference>
<feature type="transmembrane region" description="Helical" evidence="7">
    <location>
        <begin position="339"/>
        <end position="360"/>
    </location>
</feature>
<dbReference type="PANTHER" id="PTHR30572">
    <property type="entry name" value="MEMBRANE COMPONENT OF TRANSPORTER-RELATED"/>
    <property type="match status" value="1"/>
</dbReference>
<evidence type="ECO:0000256" key="6">
    <source>
        <dbReference type="ARBA" id="ARBA00038076"/>
    </source>
</evidence>
<evidence type="ECO:0000259" key="8">
    <source>
        <dbReference type="Pfam" id="PF02687"/>
    </source>
</evidence>
<dbReference type="Pfam" id="PF02687">
    <property type="entry name" value="FtsX"/>
    <property type="match status" value="1"/>
</dbReference>
<keyword evidence="11" id="KW-1185">Reference proteome</keyword>
<keyword evidence="2" id="KW-1003">Cell membrane</keyword>
<sequence length="375" mass="39000">MFMRILLRSLQNRKGRVAVAIMAVAMGAAMVFALGSLSLDINDKISRELRDYGANIVMVPPVNGAGASGEPFLPESTVNALKNSEAAPYILGAVPYLYGIVEVGSQKAVVAGTDFEQVKKISPWWKMQGGWPVPGTNGSVIGVKAAAALNLGVGASYTVRQKDKAEAFTVTGIVTTGGTEDSQVFVNLPLAQSLLGRLGQVSQVQVSAQSGKQPVAAIATAIEQSVPAAKVKVVKQIAQAEGQTLGKIEWLMILVTVIILGASAIAVMSTMTTTVLERTKEIGLMKAIGAETHSIGKLFWTEAVCIALLGGLVGSVIGFGVAQLIGKTVFQTAISFRPFVLPVALCISAAVTLLASFVPVRAATGVVPAITLRGE</sequence>
<evidence type="ECO:0000256" key="4">
    <source>
        <dbReference type="ARBA" id="ARBA00022989"/>
    </source>
</evidence>
<evidence type="ECO:0000256" key="7">
    <source>
        <dbReference type="SAM" id="Phobius"/>
    </source>
</evidence>
<evidence type="ECO:0000259" key="9">
    <source>
        <dbReference type="Pfam" id="PF12704"/>
    </source>
</evidence>
<keyword evidence="4 7" id="KW-1133">Transmembrane helix</keyword>
<evidence type="ECO:0000256" key="1">
    <source>
        <dbReference type="ARBA" id="ARBA00004651"/>
    </source>
</evidence>
<accession>A0ABU3NTJ2</accession>
<evidence type="ECO:0000256" key="5">
    <source>
        <dbReference type="ARBA" id="ARBA00023136"/>
    </source>
</evidence>
<comment type="caution">
    <text evidence="10">The sequence shown here is derived from an EMBL/GenBank/DDBJ whole genome shotgun (WGS) entry which is preliminary data.</text>
</comment>
<organism evidence="10 11">
    <name type="scientific">Anaeroselena agilis</name>
    <dbReference type="NCBI Taxonomy" id="3063788"/>
    <lineage>
        <taxon>Bacteria</taxon>
        <taxon>Bacillati</taxon>
        <taxon>Bacillota</taxon>
        <taxon>Negativicutes</taxon>
        <taxon>Acetonemataceae</taxon>
        <taxon>Anaeroselena</taxon>
    </lineage>
</organism>
<gene>
    <name evidence="10" type="ORF">Q4T40_02610</name>
</gene>
<evidence type="ECO:0000313" key="10">
    <source>
        <dbReference type="EMBL" id="MDT8900127.1"/>
    </source>
</evidence>
<proteinExistence type="inferred from homology"/>
<comment type="similarity">
    <text evidence="6">Belongs to the ABC-4 integral membrane protein family.</text>
</comment>
<evidence type="ECO:0000256" key="3">
    <source>
        <dbReference type="ARBA" id="ARBA00022692"/>
    </source>
</evidence>
<feature type="domain" description="ABC3 transporter permease C-terminal" evidence="8">
    <location>
        <begin position="254"/>
        <end position="364"/>
    </location>
</feature>
<dbReference type="InterPro" id="IPR025857">
    <property type="entry name" value="MacB_PCD"/>
</dbReference>
<keyword evidence="3 7" id="KW-0812">Transmembrane</keyword>
<dbReference type="RefSeq" id="WP_413778685.1">
    <property type="nucleotide sequence ID" value="NZ_JAUOZS010000001.1"/>
</dbReference>
<protein>
    <submittedName>
        <fullName evidence="10">ABC transporter permease</fullName>
    </submittedName>
</protein>
<comment type="subcellular location">
    <subcellularLocation>
        <location evidence="1">Cell membrane</location>
        <topology evidence="1">Multi-pass membrane protein</topology>
    </subcellularLocation>
</comment>